<dbReference type="Pfam" id="PF06144">
    <property type="entry name" value="DNA_pol3_delta"/>
    <property type="match status" value="1"/>
</dbReference>
<feature type="domain" description="DNA polymerase III subunit delta C-terminal" evidence="12">
    <location>
        <begin position="219"/>
        <end position="335"/>
    </location>
</feature>
<name>A0A6C1FHR8_BUCUN</name>
<evidence type="ECO:0000256" key="1">
    <source>
        <dbReference type="ARBA" id="ARBA00012417"/>
    </source>
</evidence>
<dbReference type="Pfam" id="PF14840">
    <property type="entry name" value="DNA_pol3_delt_C"/>
    <property type="match status" value="1"/>
</dbReference>
<dbReference type="RefSeq" id="WP_163119486.1">
    <property type="nucleotide sequence ID" value="NZ_CP047588.1"/>
</dbReference>
<comment type="subunit">
    <text evidence="7">DNA polymerase III contains a core (composed of alpha, epsilon and theta chains) that associates with a tau subunit. This core dimerizes to form the POLIII' complex. PolIII' associates with the gamma complex (composed of gamma, delta, delta', psi and chi chains) and with the beta chain to form the complete DNA polymerase III complex.</text>
</comment>
<evidence type="ECO:0000256" key="3">
    <source>
        <dbReference type="ARBA" id="ARBA00022679"/>
    </source>
</evidence>
<dbReference type="Gene3D" id="3.40.50.300">
    <property type="entry name" value="P-loop containing nucleotide triphosphate hydrolases"/>
    <property type="match status" value="1"/>
</dbReference>
<accession>A0A6C1FHR8</accession>
<evidence type="ECO:0000313" key="13">
    <source>
        <dbReference type="EMBL" id="QIE02135.1"/>
    </source>
</evidence>
<evidence type="ECO:0000259" key="11">
    <source>
        <dbReference type="Pfam" id="PF06144"/>
    </source>
</evidence>
<keyword evidence="4 13" id="KW-0548">Nucleotidyltransferase</keyword>
<evidence type="ECO:0000256" key="9">
    <source>
        <dbReference type="ARBA" id="ARBA00049244"/>
    </source>
</evidence>
<dbReference type="AlphaFoldDB" id="A0A6C1FHR8"/>
<protein>
    <recommendedName>
        <fullName evidence="2 10">DNA polymerase III subunit delta</fullName>
        <ecNumber evidence="1 10">2.7.7.7</ecNumber>
    </recommendedName>
</protein>
<dbReference type="InterPro" id="IPR008921">
    <property type="entry name" value="DNA_pol3_clamp-load_cplx_C"/>
</dbReference>
<proteinExistence type="inferred from homology"/>
<evidence type="ECO:0000256" key="2">
    <source>
        <dbReference type="ARBA" id="ARBA00017703"/>
    </source>
</evidence>
<evidence type="ECO:0000256" key="10">
    <source>
        <dbReference type="NCBIfam" id="TIGR01128"/>
    </source>
</evidence>
<evidence type="ECO:0000256" key="5">
    <source>
        <dbReference type="ARBA" id="ARBA00022705"/>
    </source>
</evidence>
<evidence type="ECO:0000256" key="6">
    <source>
        <dbReference type="ARBA" id="ARBA00022932"/>
    </source>
</evidence>
<keyword evidence="3 13" id="KW-0808">Transferase</keyword>
<dbReference type="InterPro" id="IPR032780">
    <property type="entry name" value="DNA_pol3_delt_C"/>
</dbReference>
<sequence>MCTTKNIHVYELKKYLHQKLHNIYVLLGENNSLLKKNQNIIQQFAFKKGFINTITIDIEKNQDWEKVILTYKIRNLFFQKTILVINLLIKNINTFIFKKIYKIFNLFNSDILTILKFHHLSNIIKNSIFFKNFQKKNYIISCYTPYNIDFILWIKYEIKERNIKMSKQAFLLLCKYYDGNTLYILNVLDMIFITFPNTYIELEMIKQIIVHFLDYSSLNWINYIFQFKTQKAISILSLFSKKKYNPLILVRSLQIDLTKLVYIKREKNININQLLKKHNICTIRHKFFIHAIHKINYFNLLKAITILLKIEINIKNNYNHFIWYQLKELTLTLNHAN</sequence>
<dbReference type="PANTHER" id="PTHR34388">
    <property type="entry name" value="DNA POLYMERASE III SUBUNIT DELTA"/>
    <property type="match status" value="1"/>
</dbReference>
<dbReference type="SUPFAM" id="SSF52540">
    <property type="entry name" value="P-loop containing nucleoside triphosphate hydrolases"/>
    <property type="match status" value="1"/>
</dbReference>
<dbReference type="PANTHER" id="PTHR34388:SF1">
    <property type="entry name" value="DNA POLYMERASE III SUBUNIT DELTA"/>
    <property type="match status" value="1"/>
</dbReference>
<dbReference type="InterPro" id="IPR027417">
    <property type="entry name" value="P-loop_NTPase"/>
</dbReference>
<evidence type="ECO:0000256" key="4">
    <source>
        <dbReference type="ARBA" id="ARBA00022695"/>
    </source>
</evidence>
<dbReference type="GO" id="GO:0003887">
    <property type="term" value="F:DNA-directed DNA polymerase activity"/>
    <property type="evidence" value="ECO:0007669"/>
    <property type="project" value="UniProtKB-UniRule"/>
</dbReference>
<keyword evidence="6" id="KW-0239">DNA-directed DNA polymerase</keyword>
<dbReference type="SUPFAM" id="SSF48019">
    <property type="entry name" value="post-AAA+ oligomerization domain-like"/>
    <property type="match status" value="1"/>
</dbReference>
<dbReference type="GO" id="GO:0009360">
    <property type="term" value="C:DNA polymerase III complex"/>
    <property type="evidence" value="ECO:0007669"/>
    <property type="project" value="UniProtKB-UniRule"/>
</dbReference>
<keyword evidence="5" id="KW-0235">DNA replication</keyword>
<gene>
    <name evidence="13" type="primary">holA</name>
    <name evidence="13" type="ORF">GUU85_02085</name>
</gene>
<evidence type="ECO:0000256" key="8">
    <source>
        <dbReference type="ARBA" id="ARBA00034754"/>
    </source>
</evidence>
<dbReference type="InterPro" id="IPR010372">
    <property type="entry name" value="DNA_pol3_delta_N"/>
</dbReference>
<dbReference type="GO" id="GO:0003677">
    <property type="term" value="F:DNA binding"/>
    <property type="evidence" value="ECO:0007669"/>
    <property type="project" value="InterPro"/>
</dbReference>
<dbReference type="Gene3D" id="1.20.272.10">
    <property type="match status" value="1"/>
</dbReference>
<feature type="domain" description="DNA polymerase III delta N-terminal" evidence="11">
    <location>
        <begin position="24"/>
        <end position="142"/>
    </location>
</feature>
<dbReference type="Gene3D" id="1.10.8.60">
    <property type="match status" value="1"/>
</dbReference>
<evidence type="ECO:0000259" key="12">
    <source>
        <dbReference type="Pfam" id="PF14840"/>
    </source>
</evidence>
<reference evidence="13 14" key="1">
    <citation type="submission" date="2020-01" db="EMBL/GenBank/DDBJ databases">
        <title>Complete genome of Buchnera aphidicola isolated from Chaitophorus populeti.</title>
        <authorList>
            <person name="Park J."/>
            <person name="Xi H."/>
        </authorList>
    </citation>
    <scope>NUCLEOTIDE SEQUENCE [LARGE SCALE GENOMIC DNA]</scope>
    <source>
        <strain evidence="13 14">UsonBac</strain>
    </source>
</reference>
<comment type="catalytic activity">
    <reaction evidence="9">
        <text>DNA(n) + a 2'-deoxyribonucleoside 5'-triphosphate = DNA(n+1) + diphosphate</text>
        <dbReference type="Rhea" id="RHEA:22508"/>
        <dbReference type="Rhea" id="RHEA-COMP:17339"/>
        <dbReference type="Rhea" id="RHEA-COMP:17340"/>
        <dbReference type="ChEBI" id="CHEBI:33019"/>
        <dbReference type="ChEBI" id="CHEBI:61560"/>
        <dbReference type="ChEBI" id="CHEBI:173112"/>
        <dbReference type="EC" id="2.7.7.7"/>
    </reaction>
</comment>
<evidence type="ECO:0000313" key="14">
    <source>
        <dbReference type="Proteomes" id="UP000502958"/>
    </source>
</evidence>
<dbReference type="NCBIfam" id="TIGR01128">
    <property type="entry name" value="holA"/>
    <property type="match status" value="1"/>
</dbReference>
<dbReference type="EC" id="2.7.7.7" evidence="1 10"/>
<comment type="similarity">
    <text evidence="8">Belongs to the DNA polymerase HolA subunit family.</text>
</comment>
<dbReference type="EMBL" id="CP047588">
    <property type="protein sequence ID" value="QIE02135.1"/>
    <property type="molecule type" value="Genomic_DNA"/>
</dbReference>
<dbReference type="Proteomes" id="UP000502958">
    <property type="component" value="Chromosome"/>
</dbReference>
<organism evidence="13 14">
    <name type="scientific">Buchnera aphidicola subsp. Uroleucon sonchi</name>
    <dbReference type="NCBI Taxonomy" id="118118"/>
    <lineage>
        <taxon>Bacteria</taxon>
        <taxon>Pseudomonadati</taxon>
        <taxon>Pseudomonadota</taxon>
        <taxon>Gammaproteobacteria</taxon>
        <taxon>Enterobacterales</taxon>
        <taxon>Erwiniaceae</taxon>
        <taxon>Buchnera</taxon>
    </lineage>
</organism>
<dbReference type="GO" id="GO:0006261">
    <property type="term" value="P:DNA-templated DNA replication"/>
    <property type="evidence" value="ECO:0007669"/>
    <property type="project" value="TreeGrafter"/>
</dbReference>
<evidence type="ECO:0000256" key="7">
    <source>
        <dbReference type="ARBA" id="ARBA00026073"/>
    </source>
</evidence>
<dbReference type="InterPro" id="IPR005790">
    <property type="entry name" value="DNA_polIII_delta"/>
</dbReference>